<dbReference type="InterPro" id="IPR008266">
    <property type="entry name" value="Tyr_kinase_AS"/>
</dbReference>
<evidence type="ECO:0000313" key="7">
    <source>
        <dbReference type="EMBL" id="KKL05486.1"/>
    </source>
</evidence>
<keyword evidence="4" id="KW-0418">Kinase</keyword>
<dbReference type="EMBL" id="LAZR01044095">
    <property type="protein sequence ID" value="KKL05486.1"/>
    <property type="molecule type" value="Genomic_DNA"/>
</dbReference>
<dbReference type="InterPro" id="IPR050660">
    <property type="entry name" value="NEK_Ser/Thr_kinase"/>
</dbReference>
<evidence type="ECO:0000259" key="6">
    <source>
        <dbReference type="PROSITE" id="PS50011"/>
    </source>
</evidence>
<dbReference type="PROSITE" id="PS50011">
    <property type="entry name" value="PROTEIN_KINASE_DOM"/>
    <property type="match status" value="1"/>
</dbReference>
<evidence type="ECO:0000256" key="3">
    <source>
        <dbReference type="ARBA" id="ARBA00022741"/>
    </source>
</evidence>
<sequence length="117" mass="13110">ESINTAGLVHGDLTPKNILIRDGDVKLLDVGMHQTLDAGDETATYIIGTPSYLAPERLRGFPATPKSDIYALGVILYQMLHQYMLLNLQKIYIQQDLSSIIIFNLWILNLNLVIELT</sequence>
<dbReference type="GO" id="GO:0005524">
    <property type="term" value="F:ATP binding"/>
    <property type="evidence" value="ECO:0007669"/>
    <property type="project" value="UniProtKB-KW"/>
</dbReference>
<dbReference type="Pfam" id="PF00069">
    <property type="entry name" value="Pkinase"/>
    <property type="match status" value="1"/>
</dbReference>
<reference evidence="7" key="1">
    <citation type="journal article" date="2015" name="Nature">
        <title>Complex archaea that bridge the gap between prokaryotes and eukaryotes.</title>
        <authorList>
            <person name="Spang A."/>
            <person name="Saw J.H."/>
            <person name="Jorgensen S.L."/>
            <person name="Zaremba-Niedzwiedzka K."/>
            <person name="Martijn J."/>
            <person name="Lind A.E."/>
            <person name="van Eijk R."/>
            <person name="Schleper C."/>
            <person name="Guy L."/>
            <person name="Ettema T.J."/>
        </authorList>
    </citation>
    <scope>NUCLEOTIDE SEQUENCE</scope>
</reference>
<keyword evidence="2" id="KW-0808">Transferase</keyword>
<evidence type="ECO:0000256" key="1">
    <source>
        <dbReference type="ARBA" id="ARBA00012513"/>
    </source>
</evidence>
<organism evidence="7">
    <name type="scientific">marine sediment metagenome</name>
    <dbReference type="NCBI Taxonomy" id="412755"/>
    <lineage>
        <taxon>unclassified sequences</taxon>
        <taxon>metagenomes</taxon>
        <taxon>ecological metagenomes</taxon>
    </lineage>
</organism>
<evidence type="ECO:0000256" key="4">
    <source>
        <dbReference type="ARBA" id="ARBA00022777"/>
    </source>
</evidence>
<feature type="non-terminal residue" evidence="7">
    <location>
        <position position="1"/>
    </location>
</feature>
<evidence type="ECO:0000256" key="5">
    <source>
        <dbReference type="ARBA" id="ARBA00022840"/>
    </source>
</evidence>
<evidence type="ECO:0000256" key="2">
    <source>
        <dbReference type="ARBA" id="ARBA00022679"/>
    </source>
</evidence>
<protein>
    <recommendedName>
        <fullName evidence="1">non-specific serine/threonine protein kinase</fullName>
        <ecNumber evidence="1">2.7.11.1</ecNumber>
    </recommendedName>
</protein>
<keyword evidence="5" id="KW-0067">ATP-binding</keyword>
<proteinExistence type="predicted"/>
<dbReference type="SUPFAM" id="SSF56112">
    <property type="entry name" value="Protein kinase-like (PK-like)"/>
    <property type="match status" value="1"/>
</dbReference>
<dbReference type="GO" id="GO:0004674">
    <property type="term" value="F:protein serine/threonine kinase activity"/>
    <property type="evidence" value="ECO:0007669"/>
    <property type="project" value="UniProtKB-EC"/>
</dbReference>
<name>A0A0F9CIF2_9ZZZZ</name>
<dbReference type="PROSITE" id="PS00109">
    <property type="entry name" value="PROTEIN_KINASE_TYR"/>
    <property type="match status" value="1"/>
</dbReference>
<dbReference type="Gene3D" id="1.10.510.10">
    <property type="entry name" value="Transferase(Phosphotransferase) domain 1"/>
    <property type="match status" value="1"/>
</dbReference>
<dbReference type="EC" id="2.7.11.1" evidence="1"/>
<feature type="domain" description="Protein kinase" evidence="6">
    <location>
        <begin position="1"/>
        <end position="117"/>
    </location>
</feature>
<comment type="caution">
    <text evidence="7">The sequence shown here is derived from an EMBL/GenBank/DDBJ whole genome shotgun (WGS) entry which is preliminary data.</text>
</comment>
<keyword evidence="3" id="KW-0547">Nucleotide-binding</keyword>
<dbReference type="PANTHER" id="PTHR43671">
    <property type="entry name" value="SERINE/THREONINE-PROTEIN KINASE NEK"/>
    <property type="match status" value="1"/>
</dbReference>
<dbReference type="InterPro" id="IPR000719">
    <property type="entry name" value="Prot_kinase_dom"/>
</dbReference>
<gene>
    <name evidence="7" type="ORF">LCGC14_2605540</name>
</gene>
<accession>A0A0F9CIF2</accession>
<dbReference type="PANTHER" id="PTHR43671:SF13">
    <property type="entry name" value="SERINE_THREONINE-PROTEIN KINASE NEK2"/>
    <property type="match status" value="1"/>
</dbReference>
<dbReference type="InterPro" id="IPR011009">
    <property type="entry name" value="Kinase-like_dom_sf"/>
</dbReference>
<dbReference type="AlphaFoldDB" id="A0A0F9CIF2"/>